<dbReference type="HAMAP" id="MF_00037">
    <property type="entry name" value="MurB"/>
    <property type="match status" value="1"/>
</dbReference>
<keyword evidence="12 20" id="KW-0521">NADP</keyword>
<evidence type="ECO:0000256" key="4">
    <source>
        <dbReference type="ARBA" id="ARBA00004752"/>
    </source>
</evidence>
<evidence type="ECO:0000256" key="13">
    <source>
        <dbReference type="ARBA" id="ARBA00022960"/>
    </source>
</evidence>
<evidence type="ECO:0000256" key="3">
    <source>
        <dbReference type="ARBA" id="ARBA00004496"/>
    </source>
</evidence>
<dbReference type="Pfam" id="PF02873">
    <property type="entry name" value="MurB_C"/>
    <property type="match status" value="1"/>
</dbReference>
<dbReference type="Gene3D" id="3.30.465.10">
    <property type="match status" value="1"/>
</dbReference>
<evidence type="ECO:0000256" key="8">
    <source>
        <dbReference type="ARBA" id="ARBA00022490"/>
    </source>
</evidence>
<evidence type="ECO:0000313" key="22">
    <source>
        <dbReference type="EMBL" id="ANB91192.1"/>
    </source>
</evidence>
<keyword evidence="23" id="KW-1185">Reference proteome</keyword>
<dbReference type="PANTHER" id="PTHR21071">
    <property type="entry name" value="UDP-N-ACETYLENOLPYRUVOYLGLUCOSAMINE REDUCTASE"/>
    <property type="match status" value="1"/>
</dbReference>
<proteinExistence type="inferred from homology"/>
<keyword evidence="17 20" id="KW-0961">Cell wall biogenesis/degradation</keyword>
<evidence type="ECO:0000256" key="11">
    <source>
        <dbReference type="ARBA" id="ARBA00022827"/>
    </source>
</evidence>
<dbReference type="Proteomes" id="UP000076765">
    <property type="component" value="Chromosome"/>
</dbReference>
<dbReference type="SUPFAM" id="SSF56176">
    <property type="entry name" value="FAD-binding/transporter-associated domain-like"/>
    <property type="match status" value="1"/>
</dbReference>
<evidence type="ECO:0000256" key="10">
    <source>
        <dbReference type="ARBA" id="ARBA00022630"/>
    </source>
</evidence>
<dbReference type="SUPFAM" id="SSF56194">
    <property type="entry name" value="Uridine diphospho-N-Acetylenolpyruvylglucosamine reductase, MurB, C-terminal domain"/>
    <property type="match status" value="1"/>
</dbReference>
<keyword evidence="15 20" id="KW-0560">Oxidoreductase</keyword>
<dbReference type="InterPro" id="IPR016167">
    <property type="entry name" value="FAD-bd_PCMH_sub1"/>
</dbReference>
<keyword evidence="8 20" id="KW-0963">Cytoplasm</keyword>
<comment type="subcellular location">
    <subcellularLocation>
        <location evidence="3 20">Cytoplasm</location>
    </subcellularLocation>
</comment>
<evidence type="ECO:0000256" key="7">
    <source>
        <dbReference type="ARBA" id="ARBA00015188"/>
    </source>
</evidence>
<evidence type="ECO:0000256" key="18">
    <source>
        <dbReference type="ARBA" id="ARBA00031026"/>
    </source>
</evidence>
<evidence type="ECO:0000256" key="15">
    <source>
        <dbReference type="ARBA" id="ARBA00023002"/>
    </source>
</evidence>
<evidence type="ECO:0000256" key="20">
    <source>
        <dbReference type="HAMAP-Rule" id="MF_00037"/>
    </source>
</evidence>
<evidence type="ECO:0000256" key="2">
    <source>
        <dbReference type="ARBA" id="ARBA00003921"/>
    </source>
</evidence>
<comment type="pathway">
    <text evidence="4 20">Cell wall biogenesis; peptidoglycan biosynthesis.</text>
</comment>
<evidence type="ECO:0000256" key="17">
    <source>
        <dbReference type="ARBA" id="ARBA00023316"/>
    </source>
</evidence>
<evidence type="ECO:0000256" key="14">
    <source>
        <dbReference type="ARBA" id="ARBA00022984"/>
    </source>
</evidence>
<comment type="function">
    <text evidence="2 20">Cell wall formation.</text>
</comment>
<gene>
    <name evidence="20" type="primary">murB</name>
    <name evidence="22" type="ORF">MOVS_03435</name>
</gene>
<comment type="similarity">
    <text evidence="5 20">Belongs to the MurB family.</text>
</comment>
<reference evidence="22 23" key="1">
    <citation type="submission" date="2015-04" db="EMBL/GenBank/DDBJ databases">
        <authorList>
            <person name="Calcutt M.J."/>
            <person name="Foecking M.F."/>
        </authorList>
    </citation>
    <scope>NUCLEOTIDE SEQUENCE [LARGE SCALE GENOMIC DNA]</scope>
    <source>
        <strain evidence="22 23">199/55</strain>
    </source>
</reference>
<keyword evidence="14 20" id="KW-0573">Peptidoglycan synthesis</keyword>
<accession>A0ABN4PI13</accession>
<dbReference type="NCBIfam" id="NF000755">
    <property type="entry name" value="PRK00046.1"/>
    <property type="match status" value="1"/>
</dbReference>
<dbReference type="EMBL" id="CP011158">
    <property type="protein sequence ID" value="ANB91192.1"/>
    <property type="molecule type" value="Genomic_DNA"/>
</dbReference>
<evidence type="ECO:0000256" key="6">
    <source>
        <dbReference type="ARBA" id="ARBA00012518"/>
    </source>
</evidence>
<keyword evidence="10 20" id="KW-0285">Flavoprotein</keyword>
<evidence type="ECO:0000256" key="9">
    <source>
        <dbReference type="ARBA" id="ARBA00022618"/>
    </source>
</evidence>
<keyword evidence="9 20" id="KW-0132">Cell division</keyword>
<comment type="catalytic activity">
    <reaction evidence="19 20">
        <text>UDP-N-acetyl-alpha-D-muramate + NADP(+) = UDP-N-acetyl-3-O-(1-carboxyvinyl)-alpha-D-glucosamine + NADPH + H(+)</text>
        <dbReference type="Rhea" id="RHEA:12248"/>
        <dbReference type="ChEBI" id="CHEBI:15378"/>
        <dbReference type="ChEBI" id="CHEBI:57783"/>
        <dbReference type="ChEBI" id="CHEBI:58349"/>
        <dbReference type="ChEBI" id="CHEBI:68483"/>
        <dbReference type="ChEBI" id="CHEBI:70757"/>
        <dbReference type="EC" id="1.3.1.98"/>
    </reaction>
</comment>
<feature type="domain" description="FAD-binding PCMH-type" evidence="21">
    <location>
        <begin position="25"/>
        <end position="201"/>
    </location>
</feature>
<dbReference type="Pfam" id="PF01565">
    <property type="entry name" value="FAD_binding_4"/>
    <property type="match status" value="1"/>
</dbReference>
<dbReference type="InterPro" id="IPR036318">
    <property type="entry name" value="FAD-bd_PCMH-like_sf"/>
</dbReference>
<protein>
    <recommendedName>
        <fullName evidence="7 20">UDP-N-acetylenolpyruvoylglucosamine reductase</fullName>
        <ecNumber evidence="6 20">1.3.1.98</ecNumber>
    </recommendedName>
    <alternativeName>
        <fullName evidence="18 20">UDP-N-acetylmuramate dehydrogenase</fullName>
    </alternativeName>
</protein>
<dbReference type="Gene3D" id="3.90.78.10">
    <property type="entry name" value="UDP-N-acetylenolpyruvoylglucosamine reductase, C-terminal domain"/>
    <property type="match status" value="1"/>
</dbReference>
<organism evidence="22 23">
    <name type="scientific">Moraxella ovis</name>
    <dbReference type="NCBI Taxonomy" id="29433"/>
    <lineage>
        <taxon>Bacteria</taxon>
        <taxon>Pseudomonadati</taxon>
        <taxon>Pseudomonadota</taxon>
        <taxon>Gammaproteobacteria</taxon>
        <taxon>Moraxellales</taxon>
        <taxon>Moraxellaceae</taxon>
        <taxon>Moraxella</taxon>
    </lineage>
</organism>
<comment type="cofactor">
    <cofactor evidence="1 20">
        <name>FAD</name>
        <dbReference type="ChEBI" id="CHEBI:57692"/>
    </cofactor>
</comment>
<evidence type="ECO:0000256" key="12">
    <source>
        <dbReference type="ARBA" id="ARBA00022857"/>
    </source>
</evidence>
<dbReference type="Gene3D" id="3.30.43.10">
    <property type="entry name" value="Uridine Diphospho-n-acetylenolpyruvylglucosamine Reductase, domain 2"/>
    <property type="match status" value="1"/>
</dbReference>
<dbReference type="EC" id="1.3.1.98" evidence="6 20"/>
<dbReference type="InterPro" id="IPR036635">
    <property type="entry name" value="MurB_C_sf"/>
</dbReference>
<keyword evidence="11 20" id="KW-0274">FAD</keyword>
<dbReference type="PROSITE" id="PS51387">
    <property type="entry name" value="FAD_PCMH"/>
    <property type="match status" value="1"/>
</dbReference>
<evidence type="ECO:0000313" key="23">
    <source>
        <dbReference type="Proteomes" id="UP000076765"/>
    </source>
</evidence>
<dbReference type="InterPro" id="IPR006094">
    <property type="entry name" value="Oxid_FAD_bind_N"/>
</dbReference>
<sequence>MIHGEVAIIVADILNHYDLSHNNTMALSCTARHAMILDSSDTLADDIRHAIDFAAQHSLPLFVLSFGSNVILPNELNALVLLPRIKDIKVLDDNADSVTLEVACGEDWHEFVQACLDKGYYGLENLALIPGLVGACPVQNIGAYGVQVSDFITKVIAYDLTDGQRHEFGADACQFDYRHSFFKDNEGRHLISHVIFKLHKNECKTLTNYGDLSVMAQDFATKNVRDLPHPIDVFHAVVAIRESKLPSPAVLANCGSFFQNPIIPIAQFNTLKAEFPDLPSYPIDDQVIKVPAGWLIDKAGLKGKGIAPILTHKKQALVLTNHAPYTATQDDIRTTQDFIVRTVQDKFGVTLVREPVWVK</sequence>
<dbReference type="InterPro" id="IPR016169">
    <property type="entry name" value="FAD-bd_PCMH_sub2"/>
</dbReference>
<evidence type="ECO:0000256" key="1">
    <source>
        <dbReference type="ARBA" id="ARBA00001974"/>
    </source>
</evidence>
<feature type="active site" evidence="20">
    <location>
        <position position="178"/>
    </location>
</feature>
<name>A0ABN4PI13_9GAMM</name>
<evidence type="ECO:0000256" key="16">
    <source>
        <dbReference type="ARBA" id="ARBA00023306"/>
    </source>
</evidence>
<dbReference type="InterPro" id="IPR003170">
    <property type="entry name" value="MurB"/>
</dbReference>
<evidence type="ECO:0000256" key="19">
    <source>
        <dbReference type="ARBA" id="ARBA00048914"/>
    </source>
</evidence>
<feature type="active site" description="Proton donor" evidence="20">
    <location>
        <position position="256"/>
    </location>
</feature>
<dbReference type="InterPro" id="IPR011601">
    <property type="entry name" value="MurB_C"/>
</dbReference>
<evidence type="ECO:0000256" key="5">
    <source>
        <dbReference type="ARBA" id="ARBA00010485"/>
    </source>
</evidence>
<keyword evidence="13 20" id="KW-0133">Cell shape</keyword>
<keyword evidence="16 20" id="KW-0131">Cell cycle</keyword>
<feature type="active site" evidence="20">
    <location>
        <position position="354"/>
    </location>
</feature>
<evidence type="ECO:0000259" key="21">
    <source>
        <dbReference type="PROSITE" id="PS51387"/>
    </source>
</evidence>
<dbReference type="InterPro" id="IPR016166">
    <property type="entry name" value="FAD-bd_PCMH"/>
</dbReference>
<dbReference type="PANTHER" id="PTHR21071:SF4">
    <property type="entry name" value="UDP-N-ACETYLENOLPYRUVOYLGLUCOSAMINE REDUCTASE"/>
    <property type="match status" value="1"/>
</dbReference>
<dbReference type="NCBIfam" id="TIGR00179">
    <property type="entry name" value="murB"/>
    <property type="match status" value="1"/>
</dbReference>